<proteinExistence type="predicted"/>
<keyword evidence="2" id="KW-1185">Reference proteome</keyword>
<name>A0AAU9T6R9_THLAR</name>
<dbReference type="Proteomes" id="UP000836841">
    <property type="component" value="Chromosome 7"/>
</dbReference>
<evidence type="ECO:0000313" key="1">
    <source>
        <dbReference type="EMBL" id="CAH2078710.1"/>
    </source>
</evidence>
<evidence type="ECO:0008006" key="3">
    <source>
        <dbReference type="Google" id="ProtNLM"/>
    </source>
</evidence>
<organism evidence="1 2">
    <name type="scientific">Thlaspi arvense</name>
    <name type="common">Field penny-cress</name>
    <dbReference type="NCBI Taxonomy" id="13288"/>
    <lineage>
        <taxon>Eukaryota</taxon>
        <taxon>Viridiplantae</taxon>
        <taxon>Streptophyta</taxon>
        <taxon>Embryophyta</taxon>
        <taxon>Tracheophyta</taxon>
        <taxon>Spermatophyta</taxon>
        <taxon>Magnoliopsida</taxon>
        <taxon>eudicotyledons</taxon>
        <taxon>Gunneridae</taxon>
        <taxon>Pentapetalae</taxon>
        <taxon>rosids</taxon>
        <taxon>malvids</taxon>
        <taxon>Brassicales</taxon>
        <taxon>Brassicaceae</taxon>
        <taxon>Thlaspideae</taxon>
        <taxon>Thlaspi</taxon>
    </lineage>
</organism>
<sequence length="37" mass="4295">MHWLAQSVFCMGIEETLFLIVESIVFKIESRESGNLH</sequence>
<evidence type="ECO:0000313" key="2">
    <source>
        <dbReference type="Proteomes" id="UP000836841"/>
    </source>
</evidence>
<accession>A0AAU9T6R9</accession>
<protein>
    <recommendedName>
        <fullName evidence="3">Ribosomal protein L16</fullName>
    </recommendedName>
</protein>
<dbReference type="AlphaFoldDB" id="A0AAU9T6R9"/>
<gene>
    <name evidence="1" type="ORF">TAV2_LOCUS25485</name>
</gene>
<dbReference type="EMBL" id="OU466863">
    <property type="protein sequence ID" value="CAH2078710.1"/>
    <property type="molecule type" value="Genomic_DNA"/>
</dbReference>
<reference evidence="1 2" key="1">
    <citation type="submission" date="2022-03" db="EMBL/GenBank/DDBJ databases">
        <authorList>
            <person name="Nunn A."/>
            <person name="Chopra R."/>
            <person name="Nunn A."/>
            <person name="Contreras Garrido A."/>
        </authorList>
    </citation>
    <scope>NUCLEOTIDE SEQUENCE [LARGE SCALE GENOMIC DNA]</scope>
</reference>